<dbReference type="InterPro" id="IPR049978">
    <property type="entry name" value="SCO6880-like"/>
</dbReference>
<protein>
    <submittedName>
        <fullName evidence="3">Type VII secretion protein EccE</fullName>
    </submittedName>
</protein>
<evidence type="ECO:0000256" key="2">
    <source>
        <dbReference type="SAM" id="Phobius"/>
    </source>
</evidence>
<dbReference type="NCBIfam" id="NF042935">
    <property type="entry name" value="SCO6880_fam"/>
    <property type="match status" value="1"/>
</dbReference>
<dbReference type="RefSeq" id="WP_344171685.1">
    <property type="nucleotide sequence ID" value="NZ_BAAARY010000008.1"/>
</dbReference>
<reference evidence="4" key="1">
    <citation type="journal article" date="2019" name="Int. J. Syst. Evol. Microbiol.">
        <title>The Global Catalogue of Microorganisms (GCM) 10K type strain sequencing project: providing services to taxonomists for standard genome sequencing and annotation.</title>
        <authorList>
            <consortium name="The Broad Institute Genomics Platform"/>
            <consortium name="The Broad Institute Genome Sequencing Center for Infectious Disease"/>
            <person name="Wu L."/>
            <person name="Ma J."/>
        </authorList>
    </citation>
    <scope>NUCLEOTIDE SEQUENCE [LARGE SCALE GENOMIC DNA]</scope>
    <source>
        <strain evidence="4">JCM 3367</strain>
    </source>
</reference>
<name>A0ABP6ASV0_9ACTN</name>
<feature type="compositionally biased region" description="Low complexity" evidence="1">
    <location>
        <begin position="331"/>
        <end position="349"/>
    </location>
</feature>
<dbReference type="EMBL" id="BAAARY010000008">
    <property type="protein sequence ID" value="GAA2522509.1"/>
    <property type="molecule type" value="Genomic_DNA"/>
</dbReference>
<proteinExistence type="predicted"/>
<feature type="transmembrane region" description="Helical" evidence="2">
    <location>
        <begin position="52"/>
        <end position="73"/>
    </location>
</feature>
<keyword evidence="2" id="KW-0812">Transmembrane</keyword>
<keyword evidence="2" id="KW-0472">Membrane</keyword>
<dbReference type="Proteomes" id="UP001499978">
    <property type="component" value="Unassembled WGS sequence"/>
</dbReference>
<organism evidence="3 4">
    <name type="scientific">Pilimelia columellifera subsp. columellifera</name>
    <dbReference type="NCBI Taxonomy" id="706583"/>
    <lineage>
        <taxon>Bacteria</taxon>
        <taxon>Bacillati</taxon>
        <taxon>Actinomycetota</taxon>
        <taxon>Actinomycetes</taxon>
        <taxon>Micromonosporales</taxon>
        <taxon>Micromonosporaceae</taxon>
        <taxon>Pilimelia</taxon>
    </lineage>
</organism>
<keyword evidence="2" id="KW-1133">Transmembrane helix</keyword>
<evidence type="ECO:0000256" key="1">
    <source>
        <dbReference type="SAM" id="MobiDB-lite"/>
    </source>
</evidence>
<accession>A0ABP6ASV0</accession>
<gene>
    <name evidence="3" type="ORF">GCM10010201_20670</name>
</gene>
<feature type="transmembrane region" description="Helical" evidence="2">
    <location>
        <begin position="24"/>
        <end position="46"/>
    </location>
</feature>
<comment type="caution">
    <text evidence="3">The sequence shown here is derived from an EMBL/GenBank/DDBJ whole genome shotgun (WGS) entry which is preliminary data.</text>
</comment>
<evidence type="ECO:0000313" key="3">
    <source>
        <dbReference type="EMBL" id="GAA2522509.1"/>
    </source>
</evidence>
<sequence>MSKSSSREQMRPARTYMGWQRERVAFMLGMSGARFALAAGAVLVALTPLVGSHLRLGFVAWPVAVVMAVLVFIRPGGRTVDEWATAAASYTGTTMRQQNKFISGPFNPRQGRPGKPKPMDLPGILAPVQILTAQMADGQPLAIVHHQIDNTYTAVARLRVPGIGLIDSALRDRRVGGWGALMDTLCTEGNPITRVQALQRLVPESAAALRRWHADHLHPDAPALAAEVTSGLLANSALATSQREAYLAFTMDARRVGRQIKHAGGGTVGAAAVLTRQLRALSSGVAGAELGIEAWLSPRDLAEALRAAFDPDSGNVLSEQRVRTGNGGPLPGLDPGVAGPAAAESSAGSYRHDGGKSVTYWVHEWPRHQVHSTVLEPLLRVGKHRRSLSLHFEPLGPVESSRQVMRERTKRRTQIIARQKLGQVIPEHERLEDQRAQDQDAERANGHGLVRFVGYVTVTVTHPEELEDACAVLEQDAAGAGLVIRRMWFAQDVGFAMSALPLGFGLPKKRW</sequence>
<evidence type="ECO:0000313" key="4">
    <source>
        <dbReference type="Proteomes" id="UP001499978"/>
    </source>
</evidence>
<keyword evidence="4" id="KW-1185">Reference proteome</keyword>
<feature type="region of interest" description="Disordered" evidence="1">
    <location>
        <begin position="323"/>
        <end position="350"/>
    </location>
</feature>